<dbReference type="AlphaFoldDB" id="A0A382LRX8"/>
<sequence>MNKLNWMWLVLAILYTGFFSWYTSFGGPLSQEEMDHYYKILEARNSDGSPEQRARLRKFMEEDTGDDFVMINVIDMYEEPMQISGVSSSDTSEDVLDRYMEYMYPALFTRACHPILFGEAANQAMDLMNAPGMEQWTRGAAMRYRSRRDMLEIASNPAFAGAHDFKIAAMAKTIAFPIDPWFHLGDPRLLLALLLGLAGSLTSWLASGATNRH</sequence>
<dbReference type="EMBL" id="UINC01088110">
    <property type="protein sequence ID" value="SVC38057.1"/>
    <property type="molecule type" value="Genomic_DNA"/>
</dbReference>
<evidence type="ECO:0000256" key="1">
    <source>
        <dbReference type="SAM" id="Phobius"/>
    </source>
</evidence>
<gene>
    <name evidence="2" type="ORF">METZ01_LOCUS290911</name>
</gene>
<reference evidence="2" key="1">
    <citation type="submission" date="2018-05" db="EMBL/GenBank/DDBJ databases">
        <authorList>
            <person name="Lanie J.A."/>
            <person name="Ng W.-L."/>
            <person name="Kazmierczak K.M."/>
            <person name="Andrzejewski T.M."/>
            <person name="Davidsen T.M."/>
            <person name="Wayne K.J."/>
            <person name="Tettelin H."/>
            <person name="Glass J.I."/>
            <person name="Rusch D."/>
            <person name="Podicherti R."/>
            <person name="Tsui H.-C.T."/>
            <person name="Winkler M.E."/>
        </authorList>
    </citation>
    <scope>NUCLEOTIDE SEQUENCE</scope>
</reference>
<proteinExistence type="predicted"/>
<feature type="transmembrane region" description="Helical" evidence="1">
    <location>
        <begin position="6"/>
        <end position="25"/>
    </location>
</feature>
<dbReference type="Gene3D" id="3.30.70.100">
    <property type="match status" value="1"/>
</dbReference>
<accession>A0A382LRX8</accession>
<evidence type="ECO:0000313" key="2">
    <source>
        <dbReference type="EMBL" id="SVC38057.1"/>
    </source>
</evidence>
<feature type="transmembrane region" description="Helical" evidence="1">
    <location>
        <begin position="189"/>
        <end position="207"/>
    </location>
</feature>
<name>A0A382LRX8_9ZZZZ</name>
<keyword evidence="1" id="KW-0472">Membrane</keyword>
<protein>
    <submittedName>
        <fullName evidence="2">Uncharacterized protein</fullName>
    </submittedName>
</protein>
<organism evidence="2">
    <name type="scientific">marine metagenome</name>
    <dbReference type="NCBI Taxonomy" id="408172"/>
    <lineage>
        <taxon>unclassified sequences</taxon>
        <taxon>metagenomes</taxon>
        <taxon>ecological metagenomes</taxon>
    </lineage>
</organism>
<keyword evidence="1" id="KW-0812">Transmembrane</keyword>
<keyword evidence="1" id="KW-1133">Transmembrane helix</keyword>